<dbReference type="RefSeq" id="WP_136572498.1">
    <property type="nucleotide sequence ID" value="NZ_STFG01000002.1"/>
</dbReference>
<evidence type="ECO:0000313" key="3">
    <source>
        <dbReference type="Proteomes" id="UP000308917"/>
    </source>
</evidence>
<feature type="transmembrane region" description="Helical" evidence="1">
    <location>
        <begin position="127"/>
        <end position="149"/>
    </location>
</feature>
<gene>
    <name evidence="2" type="ORF">E9531_04270</name>
</gene>
<keyword evidence="3" id="KW-1185">Reference proteome</keyword>
<dbReference type="AlphaFoldDB" id="A0A4S8FFI8"/>
<dbReference type="Proteomes" id="UP000308917">
    <property type="component" value="Unassembled WGS sequence"/>
</dbReference>
<accession>A0A4S8FFI8</accession>
<organism evidence="2 3">
    <name type="scientific">Lampropedia puyangensis</name>
    <dbReference type="NCBI Taxonomy" id="1330072"/>
    <lineage>
        <taxon>Bacteria</taxon>
        <taxon>Pseudomonadati</taxon>
        <taxon>Pseudomonadota</taxon>
        <taxon>Betaproteobacteria</taxon>
        <taxon>Burkholderiales</taxon>
        <taxon>Comamonadaceae</taxon>
        <taxon>Lampropedia</taxon>
    </lineage>
</organism>
<feature type="transmembrane region" description="Helical" evidence="1">
    <location>
        <begin position="55"/>
        <end position="77"/>
    </location>
</feature>
<sequence length="151" mass="17240">MAYLYDENGNYKGSITALPDIPQGRITILALLVGMGWFLWDTLPQWQTLPHPFKYIAAYYYYLVMKPLQWFGPIWSYASSLTGYKNLNYVLGGLAVTAYGLVGIPMLIGAFMAVLQLLRVQRYWRTILLLPAAIAASWFAFALTVNWLFQK</sequence>
<dbReference type="EMBL" id="STFG01000002">
    <property type="protein sequence ID" value="THU04602.1"/>
    <property type="molecule type" value="Genomic_DNA"/>
</dbReference>
<feature type="transmembrane region" description="Helical" evidence="1">
    <location>
        <begin position="89"/>
        <end position="115"/>
    </location>
</feature>
<protein>
    <submittedName>
        <fullName evidence="2">Uncharacterized protein</fullName>
    </submittedName>
</protein>
<feature type="transmembrane region" description="Helical" evidence="1">
    <location>
        <begin position="26"/>
        <end position="43"/>
    </location>
</feature>
<name>A0A4S8FFI8_9BURK</name>
<keyword evidence="1" id="KW-1133">Transmembrane helix</keyword>
<keyword evidence="1" id="KW-0812">Transmembrane</keyword>
<comment type="caution">
    <text evidence="2">The sequence shown here is derived from an EMBL/GenBank/DDBJ whole genome shotgun (WGS) entry which is preliminary data.</text>
</comment>
<proteinExistence type="predicted"/>
<reference evidence="2 3" key="1">
    <citation type="journal article" date="2015" name="Antonie Van Leeuwenhoek">
        <title>Lampropedia puyangensis sp. nov., isolated from symptomatic bark of Populus ? euramericana canker and emended description of Lampropedia hyalina (Ehrenberg 1832) Lee et al. 2004.</title>
        <authorList>
            <person name="Li Y."/>
            <person name="Wang T."/>
            <person name="Piao C.G."/>
            <person name="Wang L.F."/>
            <person name="Tian G.Z."/>
            <person name="Zhu T.H."/>
            <person name="Guo M.W."/>
        </authorList>
    </citation>
    <scope>NUCLEOTIDE SEQUENCE [LARGE SCALE GENOMIC DNA]</scope>
    <source>
        <strain evidence="2 3">2-bin</strain>
    </source>
</reference>
<evidence type="ECO:0000313" key="2">
    <source>
        <dbReference type="EMBL" id="THU04602.1"/>
    </source>
</evidence>
<keyword evidence="1" id="KW-0472">Membrane</keyword>
<evidence type="ECO:0000256" key="1">
    <source>
        <dbReference type="SAM" id="Phobius"/>
    </source>
</evidence>